<name>A0A640TMF7_STRNI</name>
<feature type="compositionally biased region" description="Low complexity" evidence="1">
    <location>
        <begin position="22"/>
        <end position="34"/>
    </location>
</feature>
<sequence>MGDADAVSPSGARGAVCRGDGAPPSSVPAPAGTLRLARETLRLARDPSVP</sequence>
<dbReference type="EMBL" id="BLIP01000001">
    <property type="protein sequence ID" value="GFE24424.1"/>
    <property type="molecule type" value="Genomic_DNA"/>
</dbReference>
<organism evidence="2 3">
    <name type="scientific">Streptomyces nigrescens</name>
    <dbReference type="NCBI Taxonomy" id="1920"/>
    <lineage>
        <taxon>Bacteria</taxon>
        <taxon>Bacillati</taxon>
        <taxon>Actinomycetota</taxon>
        <taxon>Actinomycetes</taxon>
        <taxon>Kitasatosporales</taxon>
        <taxon>Streptomycetaceae</taxon>
        <taxon>Streptomyces</taxon>
    </lineage>
</organism>
<accession>A0A640TMF7</accession>
<reference evidence="2 3" key="1">
    <citation type="submission" date="2019-12" db="EMBL/GenBank/DDBJ databases">
        <title>Whole genome shotgun sequence of Streptomyces libani subsp. libani NBRC 13452.</title>
        <authorList>
            <person name="Ichikawa N."/>
            <person name="Kimura A."/>
            <person name="Kitahashi Y."/>
            <person name="Komaki H."/>
            <person name="Tamura T."/>
        </authorList>
    </citation>
    <scope>NUCLEOTIDE SEQUENCE [LARGE SCALE GENOMIC DNA]</scope>
    <source>
        <strain evidence="2 3">NBRC 13452</strain>
    </source>
</reference>
<feature type="region of interest" description="Disordered" evidence="1">
    <location>
        <begin position="1"/>
        <end position="34"/>
    </location>
</feature>
<evidence type="ECO:0000313" key="3">
    <source>
        <dbReference type="Proteomes" id="UP000429552"/>
    </source>
</evidence>
<dbReference type="AlphaFoldDB" id="A0A640TMF7"/>
<evidence type="ECO:0000256" key="1">
    <source>
        <dbReference type="SAM" id="MobiDB-lite"/>
    </source>
</evidence>
<comment type="caution">
    <text evidence="2">The sequence shown here is derived from an EMBL/GenBank/DDBJ whole genome shotgun (WGS) entry which is preliminary data.</text>
</comment>
<protein>
    <submittedName>
        <fullName evidence="2">Uncharacterized protein</fullName>
    </submittedName>
</protein>
<evidence type="ECO:0000313" key="2">
    <source>
        <dbReference type="EMBL" id="GFE24424.1"/>
    </source>
</evidence>
<gene>
    <name evidence="2" type="ORF">Sliba_48770</name>
</gene>
<proteinExistence type="predicted"/>
<dbReference type="Proteomes" id="UP000429552">
    <property type="component" value="Unassembled WGS sequence"/>
</dbReference>